<comment type="caution">
    <text evidence="2">The sequence shown here is derived from an EMBL/GenBank/DDBJ whole genome shotgun (WGS) entry which is preliminary data.</text>
</comment>
<gene>
    <name evidence="2" type="ORF">TWF106_010678</name>
</gene>
<name>A0A7C8QG25_ORBOL</name>
<organism evidence="2 3">
    <name type="scientific">Orbilia oligospora</name>
    <name type="common">Nematode-trapping fungus</name>
    <name type="synonym">Arthrobotrys oligospora</name>
    <dbReference type="NCBI Taxonomy" id="2813651"/>
    <lineage>
        <taxon>Eukaryota</taxon>
        <taxon>Fungi</taxon>
        <taxon>Dikarya</taxon>
        <taxon>Ascomycota</taxon>
        <taxon>Pezizomycotina</taxon>
        <taxon>Orbiliomycetes</taxon>
        <taxon>Orbiliales</taxon>
        <taxon>Orbiliaceae</taxon>
        <taxon>Orbilia</taxon>
    </lineage>
</organism>
<dbReference type="EMBL" id="WIWS01000080">
    <property type="protein sequence ID" value="KAF3210382.1"/>
    <property type="molecule type" value="Genomic_DNA"/>
</dbReference>
<evidence type="ECO:0000313" key="2">
    <source>
        <dbReference type="EMBL" id="KAF3210382.1"/>
    </source>
</evidence>
<protein>
    <submittedName>
        <fullName evidence="2">Uncharacterized protein</fullName>
    </submittedName>
</protein>
<reference evidence="2 3" key="1">
    <citation type="submission" date="2019-06" db="EMBL/GenBank/DDBJ databases">
        <authorList>
            <person name="Palmer J.M."/>
        </authorList>
    </citation>
    <scope>NUCLEOTIDE SEQUENCE [LARGE SCALE GENOMIC DNA]</scope>
    <source>
        <strain evidence="2 3">TWF106</strain>
    </source>
</reference>
<evidence type="ECO:0000313" key="3">
    <source>
        <dbReference type="Proteomes" id="UP000472727"/>
    </source>
</evidence>
<evidence type="ECO:0000256" key="1">
    <source>
        <dbReference type="SAM" id="SignalP"/>
    </source>
</evidence>
<dbReference type="AlphaFoldDB" id="A0A7C8QG25"/>
<proteinExistence type="predicted"/>
<dbReference type="Proteomes" id="UP000472727">
    <property type="component" value="Unassembled WGS sequence"/>
</dbReference>
<keyword evidence="1" id="KW-0732">Signal</keyword>
<accession>A0A7C8QG25</accession>
<feature type="signal peptide" evidence="1">
    <location>
        <begin position="1"/>
        <end position="28"/>
    </location>
</feature>
<sequence>MIGTKGSLKSLFSQLLMFFSLGEWSLHAVDFTFDDNGLGIVKVNRDGSVVGENQLKKQDWKPKCERKTEHQIIDIQIPGIPRSLSCPMDTVGDDHRSPPWKFRRADWTFPSEG</sequence>
<feature type="chain" id="PRO_5028870609" evidence="1">
    <location>
        <begin position="29"/>
        <end position="113"/>
    </location>
</feature>